<evidence type="ECO:0000256" key="2">
    <source>
        <dbReference type="ARBA" id="ARBA00022448"/>
    </source>
</evidence>
<dbReference type="OrthoDB" id="9797838at2"/>
<evidence type="ECO:0000256" key="6">
    <source>
        <dbReference type="ARBA" id="ARBA00022989"/>
    </source>
</evidence>
<evidence type="ECO:0000256" key="7">
    <source>
        <dbReference type="ARBA" id="ARBA00023136"/>
    </source>
</evidence>
<accession>A0A540VJ41</accession>
<feature type="transmembrane region" description="Helical" evidence="8">
    <location>
        <begin position="86"/>
        <end position="105"/>
    </location>
</feature>
<feature type="transmembrane region" description="Helical" evidence="8">
    <location>
        <begin position="28"/>
        <end position="49"/>
    </location>
</feature>
<comment type="subcellular location">
    <subcellularLocation>
        <location evidence="1">Cell membrane</location>
        <topology evidence="1">Multi-pass membrane protein</topology>
    </subcellularLocation>
</comment>
<feature type="transmembrane region" description="Helical" evidence="8">
    <location>
        <begin position="269"/>
        <end position="292"/>
    </location>
</feature>
<dbReference type="Proteomes" id="UP000317371">
    <property type="component" value="Unassembled WGS sequence"/>
</dbReference>
<dbReference type="PANTHER" id="PTHR32196:SF21">
    <property type="entry name" value="ABC TRANSPORTER PERMEASE PROTEIN YPHD-RELATED"/>
    <property type="match status" value="1"/>
</dbReference>
<reference evidence="9 10" key="1">
    <citation type="submission" date="2019-06" db="EMBL/GenBank/DDBJ databases">
        <title>Genome sequence of Litorilinea aerophila BAA-2444.</title>
        <authorList>
            <person name="Maclea K.S."/>
            <person name="Maurais E.G."/>
            <person name="Iannazzi L.C."/>
        </authorList>
    </citation>
    <scope>NUCLEOTIDE SEQUENCE [LARGE SCALE GENOMIC DNA]</scope>
    <source>
        <strain evidence="9 10">ATCC BAA-2444</strain>
    </source>
</reference>
<comment type="caution">
    <text evidence="9">The sequence shown here is derived from an EMBL/GenBank/DDBJ whole genome shotgun (WGS) entry which is preliminary data.</text>
</comment>
<keyword evidence="2" id="KW-0813">Transport</keyword>
<name>A0A540VJ41_9CHLR</name>
<keyword evidence="5 8" id="KW-0812">Transmembrane</keyword>
<dbReference type="EMBL" id="VIGC01000006">
    <property type="protein sequence ID" value="TQE96780.1"/>
    <property type="molecule type" value="Genomic_DNA"/>
</dbReference>
<gene>
    <name evidence="9" type="ORF">FKZ61_05840</name>
</gene>
<protein>
    <submittedName>
        <fullName evidence="9">ABC transporter permease</fullName>
    </submittedName>
</protein>
<evidence type="ECO:0000256" key="4">
    <source>
        <dbReference type="ARBA" id="ARBA00022519"/>
    </source>
</evidence>
<feature type="transmembrane region" description="Helical" evidence="8">
    <location>
        <begin position="112"/>
        <end position="137"/>
    </location>
</feature>
<evidence type="ECO:0000313" key="9">
    <source>
        <dbReference type="EMBL" id="TQE96780.1"/>
    </source>
</evidence>
<dbReference type="PANTHER" id="PTHR32196">
    <property type="entry name" value="ABC TRANSPORTER PERMEASE PROTEIN YPHD-RELATED-RELATED"/>
    <property type="match status" value="1"/>
</dbReference>
<keyword evidence="7 8" id="KW-0472">Membrane</keyword>
<dbReference type="GO" id="GO:0005886">
    <property type="term" value="C:plasma membrane"/>
    <property type="evidence" value="ECO:0007669"/>
    <property type="project" value="UniProtKB-SubCell"/>
</dbReference>
<keyword evidence="6 8" id="KW-1133">Transmembrane helix</keyword>
<evidence type="ECO:0000313" key="10">
    <source>
        <dbReference type="Proteomes" id="UP000317371"/>
    </source>
</evidence>
<evidence type="ECO:0000256" key="1">
    <source>
        <dbReference type="ARBA" id="ARBA00004651"/>
    </source>
</evidence>
<feature type="transmembrane region" description="Helical" evidence="8">
    <location>
        <begin position="323"/>
        <end position="342"/>
    </location>
</feature>
<keyword evidence="3" id="KW-1003">Cell membrane</keyword>
<evidence type="ECO:0000256" key="8">
    <source>
        <dbReference type="SAM" id="Phobius"/>
    </source>
</evidence>
<feature type="transmembrane region" description="Helical" evidence="8">
    <location>
        <begin position="348"/>
        <end position="364"/>
    </location>
</feature>
<dbReference type="Pfam" id="PF02653">
    <property type="entry name" value="BPD_transp_2"/>
    <property type="match status" value="1"/>
</dbReference>
<dbReference type="InParanoid" id="A0A540VJ41"/>
<organism evidence="9 10">
    <name type="scientific">Litorilinea aerophila</name>
    <dbReference type="NCBI Taxonomy" id="1204385"/>
    <lineage>
        <taxon>Bacteria</taxon>
        <taxon>Bacillati</taxon>
        <taxon>Chloroflexota</taxon>
        <taxon>Caldilineae</taxon>
        <taxon>Caldilineales</taxon>
        <taxon>Caldilineaceae</taxon>
        <taxon>Litorilinea</taxon>
    </lineage>
</organism>
<dbReference type="InterPro" id="IPR001851">
    <property type="entry name" value="ABC_transp_permease"/>
</dbReference>
<dbReference type="RefSeq" id="WP_141609152.1">
    <property type="nucleotide sequence ID" value="NZ_VIGC02000006.1"/>
</dbReference>
<dbReference type="GO" id="GO:0022857">
    <property type="term" value="F:transmembrane transporter activity"/>
    <property type="evidence" value="ECO:0007669"/>
    <property type="project" value="InterPro"/>
</dbReference>
<dbReference type="CDD" id="cd06579">
    <property type="entry name" value="TM_PBP1_transp_AraH_like"/>
    <property type="match status" value="1"/>
</dbReference>
<sequence length="387" mass="40971">MDHVSSIATPKKTGRFASLSLQEFLLRARAFIALILVVTTFSFLSPTFMTADNIIIVAKQVAINAILGIGMTFVILTGGIDLSVGSVAGLAAMIAGGLINEGLILPMFGVIVYFNVWMVILITLTVGALVGALNGLIITRFNVPPFIATLGTLYIARGLALLRSGGDTYPNLVGRPEFGNQGFPILGSGTFLPRAMVQGWIQQLSDMPNFVTTALRFLAIPYEVWIMIVFALIAAFVATKTPFGRQVYAIGGNERAAQLSGVRVKRIKVIVYMISGFCAAMVGLIIASRLVAAHPATGVFFELNAIAVVVLGGTSLMGGRGTIGGTIIGAFVIGALNAGMVMVGISSFWQQVITGSVIVLAVIIDQFQARMQERVALQKQQQLADAS</sequence>
<feature type="transmembrane region" description="Helical" evidence="8">
    <location>
        <begin position="213"/>
        <end position="238"/>
    </location>
</feature>
<keyword evidence="10" id="KW-1185">Reference proteome</keyword>
<evidence type="ECO:0000256" key="3">
    <source>
        <dbReference type="ARBA" id="ARBA00022475"/>
    </source>
</evidence>
<feature type="transmembrane region" description="Helical" evidence="8">
    <location>
        <begin position="298"/>
        <end position="316"/>
    </location>
</feature>
<dbReference type="AlphaFoldDB" id="A0A540VJ41"/>
<keyword evidence="4" id="KW-0997">Cell inner membrane</keyword>
<proteinExistence type="predicted"/>
<evidence type="ECO:0000256" key="5">
    <source>
        <dbReference type="ARBA" id="ARBA00022692"/>
    </source>
</evidence>
<feature type="transmembrane region" description="Helical" evidence="8">
    <location>
        <begin position="61"/>
        <end position="80"/>
    </location>
</feature>